<keyword evidence="7 12" id="KW-0408">Iron</keyword>
<keyword evidence="3 12" id="KW-0812">Transmembrane</keyword>
<comment type="caution">
    <text evidence="13">The sequence shown here is derived from an EMBL/GenBank/DDBJ whole genome shotgun (WGS) entry which is preliminary data.</text>
</comment>
<comment type="pathway">
    <text evidence="10 12">Porphyrin-containing compound metabolism; heme A biosynthesis; heme A from heme O: step 1/1.</text>
</comment>
<feature type="transmembrane region" description="Helical" evidence="12">
    <location>
        <begin position="130"/>
        <end position="149"/>
    </location>
</feature>
<evidence type="ECO:0000256" key="1">
    <source>
        <dbReference type="ARBA" id="ARBA00001970"/>
    </source>
</evidence>
<evidence type="ECO:0000256" key="11">
    <source>
        <dbReference type="ARBA" id="ARBA00048044"/>
    </source>
</evidence>
<comment type="similarity">
    <text evidence="12">Belongs to the COX15/CtaA family. Type 2 subfamily.</text>
</comment>
<keyword evidence="4 12" id="KW-0479">Metal-binding</keyword>
<dbReference type="InterPro" id="IPR023754">
    <property type="entry name" value="HemeA_Synthase_type2"/>
</dbReference>
<dbReference type="UniPathway" id="UPA00269">
    <property type="reaction ID" value="UER00713"/>
</dbReference>
<evidence type="ECO:0000256" key="2">
    <source>
        <dbReference type="ARBA" id="ARBA00004141"/>
    </source>
</evidence>
<keyword evidence="8 12" id="KW-0350">Heme biosynthesis</keyword>
<keyword evidence="5 12" id="KW-1133">Transmembrane helix</keyword>
<feature type="transmembrane region" description="Helical" evidence="12">
    <location>
        <begin position="295"/>
        <end position="314"/>
    </location>
</feature>
<feature type="binding site" description="axial binding residue" evidence="12">
    <location>
        <position position="324"/>
    </location>
    <ligand>
        <name>heme</name>
        <dbReference type="ChEBI" id="CHEBI:30413"/>
    </ligand>
    <ligandPart>
        <name>Fe</name>
        <dbReference type="ChEBI" id="CHEBI:18248"/>
    </ligandPart>
</feature>
<comment type="catalytic activity">
    <reaction evidence="11">
        <text>Fe(II)-heme o + 2 A + H2O = Fe(II)-heme a + 2 AH2</text>
        <dbReference type="Rhea" id="RHEA:63388"/>
        <dbReference type="ChEBI" id="CHEBI:13193"/>
        <dbReference type="ChEBI" id="CHEBI:15377"/>
        <dbReference type="ChEBI" id="CHEBI:17499"/>
        <dbReference type="ChEBI" id="CHEBI:60530"/>
        <dbReference type="ChEBI" id="CHEBI:61715"/>
        <dbReference type="EC" id="1.17.99.9"/>
    </reaction>
    <physiologicalReaction direction="left-to-right" evidence="11">
        <dbReference type="Rhea" id="RHEA:63389"/>
    </physiologicalReaction>
</comment>
<dbReference type="OrthoDB" id="9793156at2"/>
<dbReference type="GO" id="GO:0120547">
    <property type="term" value="F:heme A synthase activity"/>
    <property type="evidence" value="ECO:0007669"/>
    <property type="project" value="UniProtKB-EC"/>
</dbReference>
<feature type="transmembrane region" description="Helical" evidence="12">
    <location>
        <begin position="201"/>
        <end position="220"/>
    </location>
</feature>
<evidence type="ECO:0000256" key="12">
    <source>
        <dbReference type="HAMAP-Rule" id="MF_01665"/>
    </source>
</evidence>
<name>A0A418V222_RHOPL</name>
<proteinExistence type="inferred from homology"/>
<comment type="caution">
    <text evidence="12">Lacks conserved residue(s) required for the propagation of feature annotation.</text>
</comment>
<evidence type="ECO:0000256" key="4">
    <source>
        <dbReference type="ARBA" id="ARBA00022723"/>
    </source>
</evidence>
<dbReference type="EC" id="1.17.99.9" evidence="12"/>
<feature type="transmembrane region" description="Helical" evidence="12">
    <location>
        <begin position="161"/>
        <end position="181"/>
    </location>
</feature>
<comment type="subcellular location">
    <subcellularLocation>
        <location evidence="12">Cell membrane</location>
        <topology evidence="12">Multi-pass membrane protein</topology>
    </subcellularLocation>
    <subcellularLocation>
        <location evidence="2">Membrane</location>
        <topology evidence="2">Multi-pass membrane protein</topology>
    </subcellularLocation>
</comment>
<evidence type="ECO:0000256" key="9">
    <source>
        <dbReference type="ARBA" id="ARBA00023136"/>
    </source>
</evidence>
<dbReference type="GO" id="GO:0046872">
    <property type="term" value="F:metal ion binding"/>
    <property type="evidence" value="ECO:0007669"/>
    <property type="project" value="UniProtKB-KW"/>
</dbReference>
<reference evidence="13 14" key="1">
    <citation type="submission" date="2018-09" db="EMBL/GenBank/DDBJ databases">
        <title>Draft genome sequence of Rhodopseudomonas palustris 2.1.18.</title>
        <authorList>
            <person name="Robertson S.L."/>
            <person name="Meyer T.E."/>
            <person name="Kyndt J.A."/>
        </authorList>
    </citation>
    <scope>NUCLEOTIDE SEQUENCE [LARGE SCALE GENOMIC DNA]</scope>
    <source>
        <strain evidence="13 14">2.1.18</strain>
    </source>
</reference>
<evidence type="ECO:0000256" key="7">
    <source>
        <dbReference type="ARBA" id="ARBA00023004"/>
    </source>
</evidence>
<dbReference type="AlphaFoldDB" id="A0A418V222"/>
<evidence type="ECO:0000256" key="5">
    <source>
        <dbReference type="ARBA" id="ARBA00022989"/>
    </source>
</evidence>
<keyword evidence="9 12" id="KW-0472">Membrane</keyword>
<dbReference type="HAMAP" id="MF_01665">
    <property type="entry name" value="HemeA_synth_type2"/>
    <property type="match status" value="1"/>
</dbReference>
<dbReference type="EMBL" id="QYYD01000020">
    <property type="protein sequence ID" value="RJF69970.1"/>
    <property type="molecule type" value="Genomic_DNA"/>
</dbReference>
<evidence type="ECO:0000256" key="10">
    <source>
        <dbReference type="ARBA" id="ARBA00044501"/>
    </source>
</evidence>
<gene>
    <name evidence="12" type="primary">ctaA</name>
    <name evidence="13" type="ORF">D4Q52_18755</name>
</gene>
<feature type="transmembrane region" description="Helical" evidence="12">
    <location>
        <begin position="17"/>
        <end position="36"/>
    </location>
</feature>
<dbReference type="GO" id="GO:0005886">
    <property type="term" value="C:plasma membrane"/>
    <property type="evidence" value="ECO:0007669"/>
    <property type="project" value="UniProtKB-SubCell"/>
</dbReference>
<dbReference type="Proteomes" id="UP000285523">
    <property type="component" value="Unassembled WGS sequence"/>
</dbReference>
<organism evidence="13 14">
    <name type="scientific">Rhodopseudomonas palustris</name>
    <dbReference type="NCBI Taxonomy" id="1076"/>
    <lineage>
        <taxon>Bacteria</taxon>
        <taxon>Pseudomonadati</taxon>
        <taxon>Pseudomonadota</taxon>
        <taxon>Alphaproteobacteria</taxon>
        <taxon>Hyphomicrobiales</taxon>
        <taxon>Nitrobacteraceae</taxon>
        <taxon>Rhodopseudomonas</taxon>
    </lineage>
</organism>
<evidence type="ECO:0000313" key="13">
    <source>
        <dbReference type="EMBL" id="RJF69970.1"/>
    </source>
</evidence>
<dbReference type="RefSeq" id="WP_119858096.1">
    <property type="nucleotide sequence ID" value="NZ_QYYD01000020.1"/>
</dbReference>
<evidence type="ECO:0000256" key="3">
    <source>
        <dbReference type="ARBA" id="ARBA00022692"/>
    </source>
</evidence>
<dbReference type="GO" id="GO:0006784">
    <property type="term" value="P:heme A biosynthetic process"/>
    <property type="evidence" value="ECO:0007669"/>
    <property type="project" value="UniProtKB-UniRule"/>
</dbReference>
<comment type="cofactor">
    <cofactor evidence="1 12">
        <name>heme b</name>
        <dbReference type="ChEBI" id="CHEBI:60344"/>
    </cofactor>
</comment>
<dbReference type="PANTHER" id="PTHR23289">
    <property type="entry name" value="CYTOCHROME C OXIDASE ASSEMBLY PROTEIN COX15"/>
    <property type="match status" value="1"/>
</dbReference>
<accession>A0A418V222</accession>
<evidence type="ECO:0000256" key="6">
    <source>
        <dbReference type="ARBA" id="ARBA00023002"/>
    </source>
</evidence>
<sequence>MTATAAPRPPGMRAVRIWLTLVAMLIAVMVLVGGATRLTESGLSIVEWKPITGTLPPLTDAQWHAAFDGYKQIPQYRELNAGMTLHEFKTIFWWEWSHRVLGRVIGIAYLLPFLWFLWRGAIAPEWKRALWGIFALGAVQGAIGWWMVASGLSQRTEVSQVRLAIHLTLALIIFASIVWTLRRLSHRPPVPAPGRLKITAIALLAMTFVQLFLGALVAGLRAGRSYNTWPLIDGALIPSADRLWFETPWWKNLFDNHLTVQFDHRMMAYALWALAAWHAIDALRARAGRAASGALWLFAALSLQALLGVLTLLHDVPIDLALSHQAMGIVVLTLAVLQVERLTAPEIVTARGSSATLAKQVG</sequence>
<keyword evidence="6 12" id="KW-0560">Oxidoreductase</keyword>
<dbReference type="InterPro" id="IPR003780">
    <property type="entry name" value="COX15/CtaA_fam"/>
</dbReference>
<comment type="function">
    <text evidence="12">Catalyzes the conversion of heme O to heme A by two successive hydroxylations of the methyl group at C8. The first hydroxylation forms heme I, the second hydroxylation results in an unstable dihydroxymethyl group, which spontaneously dehydrates, resulting in the formyl group of heme A.</text>
</comment>
<feature type="transmembrane region" description="Helical" evidence="12">
    <location>
        <begin position="100"/>
        <end position="118"/>
    </location>
</feature>
<dbReference type="Pfam" id="PF02628">
    <property type="entry name" value="COX15-CtaA"/>
    <property type="match status" value="1"/>
</dbReference>
<evidence type="ECO:0000256" key="8">
    <source>
        <dbReference type="ARBA" id="ARBA00023133"/>
    </source>
</evidence>
<comment type="subunit">
    <text evidence="12">Interacts with CtaB.</text>
</comment>
<dbReference type="PANTHER" id="PTHR23289:SF2">
    <property type="entry name" value="CYTOCHROME C OXIDASE ASSEMBLY PROTEIN COX15 HOMOLOG"/>
    <property type="match status" value="1"/>
</dbReference>
<keyword evidence="12" id="KW-1003">Cell membrane</keyword>
<protein>
    <recommendedName>
        <fullName evidence="12">Heme A synthase</fullName>
        <shortName evidence="12">HAS</shortName>
        <ecNumber evidence="12">1.17.99.9</ecNumber>
    </recommendedName>
    <alternativeName>
        <fullName evidence="12">Cytochrome aa3-controlling protein</fullName>
    </alternativeName>
</protein>
<evidence type="ECO:0000313" key="14">
    <source>
        <dbReference type="Proteomes" id="UP000285523"/>
    </source>
</evidence>
<feature type="binding site" description="axial binding residue" evidence="12">
    <location>
        <position position="264"/>
    </location>
    <ligand>
        <name>heme</name>
        <dbReference type="ChEBI" id="CHEBI:30413"/>
    </ligand>
    <ligandPart>
        <name>Fe</name>
        <dbReference type="ChEBI" id="CHEBI:18248"/>
    </ligandPart>
</feature>